<dbReference type="AlphaFoldDB" id="A0A9K3Q1R2"/>
<sequence length="465" mass="50407">MAPFGLFSSPNKKNKGGNKSHGGGNSSSSSSSSLLHRVRTSPAPSSSTSSSARGSSTVDNKSTSLISLGTGEMTHDGKVSFLPSPESKKQRTSPLLTKHSSVQQQQQQQQQQHQSQHGTAASEAVQKILRISCSFLRVADLGMDEDDVSTTHESATTSSCLNSSMDISTNTSLQLREPNIHHAAVDPPPGMDMDPKERWIALTTDTDGSHAPIAPIAMDRLANFGFTTSLNESMWIPDSKTDRILKKATTSEWMKSTFRPGKIHFDEGIGAIPEEVDEVLVWSGSFKHGLYGSDLPAIRAAGIVNMSAKSLMELLVDSTRVKEYNKLSLGRQDLVTFDGDLQTPGPFGMSITKVMKSENRPPMIRKNLIFVSILHAKELIDGSGYLIVTRAVHRPEEEKTVANAIQSEILMGVNLIRKVHGAEDSKCFMINVNHIRSPMVPVMVAKRIGVASAVGFVNDIRALCS</sequence>
<evidence type="ECO:0000256" key="1">
    <source>
        <dbReference type="SAM" id="MobiDB-lite"/>
    </source>
</evidence>
<feature type="compositionally biased region" description="Polar residues" evidence="1">
    <location>
        <begin position="57"/>
        <end position="67"/>
    </location>
</feature>
<comment type="caution">
    <text evidence="2">The sequence shown here is derived from an EMBL/GenBank/DDBJ whole genome shotgun (WGS) entry which is preliminary data.</text>
</comment>
<dbReference type="EMBL" id="JAGRRH010000007">
    <property type="protein sequence ID" value="KAG7367601.1"/>
    <property type="molecule type" value="Genomic_DNA"/>
</dbReference>
<feature type="region of interest" description="Disordered" evidence="1">
    <location>
        <begin position="1"/>
        <end position="121"/>
    </location>
</feature>
<reference evidence="2" key="1">
    <citation type="journal article" date="2021" name="Sci. Rep.">
        <title>Diploid genomic architecture of Nitzschia inconspicua, an elite biomass production diatom.</title>
        <authorList>
            <person name="Oliver A."/>
            <person name="Podell S."/>
            <person name="Pinowska A."/>
            <person name="Traller J.C."/>
            <person name="Smith S.R."/>
            <person name="McClure R."/>
            <person name="Beliaev A."/>
            <person name="Bohutskyi P."/>
            <person name="Hill E.A."/>
            <person name="Rabines A."/>
            <person name="Zheng H."/>
            <person name="Allen L.Z."/>
            <person name="Kuo A."/>
            <person name="Grigoriev I.V."/>
            <person name="Allen A.E."/>
            <person name="Hazlebeck D."/>
            <person name="Allen E.E."/>
        </authorList>
    </citation>
    <scope>NUCLEOTIDE SEQUENCE</scope>
    <source>
        <strain evidence="2">Hildebrandi</strain>
    </source>
</reference>
<dbReference type="Proteomes" id="UP000693970">
    <property type="component" value="Unassembled WGS sequence"/>
</dbReference>
<protein>
    <submittedName>
        <fullName evidence="2">Uncharacterized protein</fullName>
    </submittedName>
</protein>
<accession>A0A9K3Q1R2</accession>
<dbReference type="OrthoDB" id="42483at2759"/>
<feature type="compositionally biased region" description="Low complexity" evidence="1">
    <location>
        <begin position="99"/>
        <end position="117"/>
    </location>
</feature>
<evidence type="ECO:0000313" key="2">
    <source>
        <dbReference type="EMBL" id="KAG7367601.1"/>
    </source>
</evidence>
<reference evidence="2" key="2">
    <citation type="submission" date="2021-04" db="EMBL/GenBank/DDBJ databases">
        <authorList>
            <person name="Podell S."/>
        </authorList>
    </citation>
    <scope>NUCLEOTIDE SEQUENCE</scope>
    <source>
        <strain evidence="2">Hildebrandi</strain>
    </source>
</reference>
<feature type="compositionally biased region" description="Low complexity" evidence="1">
    <location>
        <begin position="40"/>
        <end position="56"/>
    </location>
</feature>
<gene>
    <name evidence="2" type="ORF">IV203_030272</name>
</gene>
<proteinExistence type="predicted"/>
<keyword evidence="3" id="KW-1185">Reference proteome</keyword>
<organism evidence="2 3">
    <name type="scientific">Nitzschia inconspicua</name>
    <dbReference type="NCBI Taxonomy" id="303405"/>
    <lineage>
        <taxon>Eukaryota</taxon>
        <taxon>Sar</taxon>
        <taxon>Stramenopiles</taxon>
        <taxon>Ochrophyta</taxon>
        <taxon>Bacillariophyta</taxon>
        <taxon>Bacillariophyceae</taxon>
        <taxon>Bacillariophycidae</taxon>
        <taxon>Bacillariales</taxon>
        <taxon>Bacillariaceae</taxon>
        <taxon>Nitzschia</taxon>
    </lineage>
</organism>
<name>A0A9K3Q1R2_9STRA</name>
<evidence type="ECO:0000313" key="3">
    <source>
        <dbReference type="Proteomes" id="UP000693970"/>
    </source>
</evidence>